<comment type="caution">
    <text evidence="2">The sequence shown here is derived from an EMBL/GenBank/DDBJ whole genome shotgun (WGS) entry which is preliminary data.</text>
</comment>
<protein>
    <submittedName>
        <fullName evidence="2">Uncharacterized protein</fullName>
    </submittedName>
</protein>
<dbReference type="EMBL" id="PVEO01000002">
    <property type="protein sequence ID" value="PQV50547.1"/>
    <property type="molecule type" value="Genomic_DNA"/>
</dbReference>
<feature type="transmembrane region" description="Helical" evidence="1">
    <location>
        <begin position="20"/>
        <end position="41"/>
    </location>
</feature>
<proteinExistence type="predicted"/>
<dbReference type="Proteomes" id="UP000251545">
    <property type="component" value="Unassembled WGS sequence"/>
</dbReference>
<gene>
    <name evidence="2" type="ORF">CLV33_102411</name>
</gene>
<keyword evidence="1" id="KW-1133">Transmembrane helix</keyword>
<dbReference type="InterPro" id="IPR045749">
    <property type="entry name" value="DUF6090"/>
</dbReference>
<evidence type="ECO:0000313" key="3">
    <source>
        <dbReference type="Proteomes" id="UP000251545"/>
    </source>
</evidence>
<reference evidence="2 3" key="1">
    <citation type="submission" date="2018-02" db="EMBL/GenBank/DDBJ databases">
        <title>Genomic Encyclopedia of Archaeal and Bacterial Type Strains, Phase II (KMG-II): from individual species to whole genera.</title>
        <authorList>
            <person name="Goeker M."/>
        </authorList>
    </citation>
    <scope>NUCLEOTIDE SEQUENCE [LARGE SCALE GENOMIC DNA]</scope>
    <source>
        <strain evidence="2 3">DSM 21165</strain>
    </source>
</reference>
<keyword evidence="1" id="KW-0472">Membrane</keyword>
<keyword evidence="1" id="KW-0812">Transmembrane</keyword>
<dbReference type="Pfam" id="PF19578">
    <property type="entry name" value="DUF6090"/>
    <property type="match status" value="1"/>
</dbReference>
<name>A0A362X3L7_9FLAO</name>
<accession>A0A362X3L7</accession>
<evidence type="ECO:0000313" key="2">
    <source>
        <dbReference type="EMBL" id="PQV50547.1"/>
    </source>
</evidence>
<dbReference type="RefSeq" id="WP_105473052.1">
    <property type="nucleotide sequence ID" value="NZ_PVEO01000002.1"/>
</dbReference>
<dbReference type="AlphaFoldDB" id="A0A362X3L7"/>
<evidence type="ECO:0000256" key="1">
    <source>
        <dbReference type="SAM" id="Phobius"/>
    </source>
</evidence>
<organism evidence="2 3">
    <name type="scientific">Jejuia pallidilutea</name>
    <dbReference type="NCBI Taxonomy" id="504487"/>
    <lineage>
        <taxon>Bacteria</taxon>
        <taxon>Pseudomonadati</taxon>
        <taxon>Bacteroidota</taxon>
        <taxon>Flavobacteriia</taxon>
        <taxon>Flavobacteriales</taxon>
        <taxon>Flavobacteriaceae</taxon>
        <taxon>Jejuia</taxon>
    </lineage>
</organism>
<sequence length="258" mass="29709">MKIFRKIRFQLLKKGKTTEYLKYAFGEILLVVLGILIALQINNWNETKKTNSILKDYLVKIKSHTKEDLRQLDTITIGRKQIADVCKKARVAMLTNTEEKNIYTMMISGTAFADFFFKPKTDGYESLKNSSSFVKINNTVLDSLLIQYHGMIENIAENEKSYNDYILTQEAHISKEFDRSLILASAFMPQDSLAQLAISQSEYIETYKAYTSLAPFKNVVSLAAFQFDIMIDQYEQLQHTGKNIIKEIDMLTSKTFNN</sequence>